<reference evidence="1" key="1">
    <citation type="submission" date="2019-12" db="EMBL/GenBank/DDBJ databases">
        <title>Genome sequencing and annotation of Brassica cretica.</title>
        <authorList>
            <person name="Studholme D.J."/>
            <person name="Sarris P."/>
        </authorList>
    </citation>
    <scope>NUCLEOTIDE SEQUENCE</scope>
    <source>
        <strain evidence="1">PFS-109/04</strain>
        <tissue evidence="1">Leaf</tissue>
    </source>
</reference>
<name>A0A8S9NZU7_BRACR</name>
<dbReference type="Proteomes" id="UP000712600">
    <property type="component" value="Unassembled WGS sequence"/>
</dbReference>
<evidence type="ECO:0000313" key="2">
    <source>
        <dbReference type="Proteomes" id="UP000712600"/>
    </source>
</evidence>
<proteinExistence type="predicted"/>
<organism evidence="1 2">
    <name type="scientific">Brassica cretica</name>
    <name type="common">Mustard</name>
    <dbReference type="NCBI Taxonomy" id="69181"/>
    <lineage>
        <taxon>Eukaryota</taxon>
        <taxon>Viridiplantae</taxon>
        <taxon>Streptophyta</taxon>
        <taxon>Embryophyta</taxon>
        <taxon>Tracheophyta</taxon>
        <taxon>Spermatophyta</taxon>
        <taxon>Magnoliopsida</taxon>
        <taxon>eudicotyledons</taxon>
        <taxon>Gunneridae</taxon>
        <taxon>Pentapetalae</taxon>
        <taxon>rosids</taxon>
        <taxon>malvids</taxon>
        <taxon>Brassicales</taxon>
        <taxon>Brassicaceae</taxon>
        <taxon>Brassiceae</taxon>
        <taxon>Brassica</taxon>
    </lineage>
</organism>
<comment type="caution">
    <text evidence="1">The sequence shown here is derived from an EMBL/GenBank/DDBJ whole genome shotgun (WGS) entry which is preliminary data.</text>
</comment>
<evidence type="ECO:0000313" key="1">
    <source>
        <dbReference type="EMBL" id="KAF3510614.1"/>
    </source>
</evidence>
<dbReference type="AlphaFoldDB" id="A0A8S9NZU7"/>
<accession>A0A8S9NZU7</accession>
<protein>
    <submittedName>
        <fullName evidence="1">Uncharacterized protein</fullName>
    </submittedName>
</protein>
<dbReference type="EMBL" id="QGKX02001521">
    <property type="protein sequence ID" value="KAF3510614.1"/>
    <property type="molecule type" value="Genomic_DNA"/>
</dbReference>
<sequence length="60" mass="6784">MGHGVKRAVQLARSVSQTNSSCRGLDLMPFHRASTDQSLVSYRLELPLELYTKNRKDSFS</sequence>
<gene>
    <name evidence="1" type="ORF">F2Q69_00006394</name>
</gene>